<dbReference type="EMBL" id="JAEACU010000002">
    <property type="protein sequence ID" value="KAH7542344.1"/>
    <property type="molecule type" value="Genomic_DNA"/>
</dbReference>
<dbReference type="AlphaFoldDB" id="A0A978VU49"/>
<dbReference type="SUPFAM" id="SSF81383">
    <property type="entry name" value="F-box domain"/>
    <property type="match status" value="1"/>
</dbReference>
<dbReference type="InterPro" id="IPR001810">
    <property type="entry name" value="F-box_dom"/>
</dbReference>
<dbReference type="Proteomes" id="UP000813462">
    <property type="component" value="Unassembled WGS sequence"/>
</dbReference>
<evidence type="ECO:0000313" key="3">
    <source>
        <dbReference type="Proteomes" id="UP000813462"/>
    </source>
</evidence>
<reference evidence="2" key="1">
    <citation type="journal article" date="2021" name="Front. Plant Sci.">
        <title>Chromosome-Scale Genome Assembly for Chinese Sour Jujube and Insights Into Its Genome Evolution and Domestication Signature.</title>
        <authorList>
            <person name="Shen L.-Y."/>
            <person name="Luo H."/>
            <person name="Wang X.-L."/>
            <person name="Wang X.-M."/>
            <person name="Qiu X.-J."/>
            <person name="Liu H."/>
            <person name="Zhou S.-S."/>
            <person name="Jia K.-H."/>
            <person name="Nie S."/>
            <person name="Bao Y.-T."/>
            <person name="Zhang R.-G."/>
            <person name="Yun Q.-Z."/>
            <person name="Chai Y.-H."/>
            <person name="Lu J.-Y."/>
            <person name="Li Y."/>
            <person name="Zhao S.-W."/>
            <person name="Mao J.-F."/>
            <person name="Jia S.-G."/>
            <person name="Mao Y.-M."/>
        </authorList>
    </citation>
    <scope>NUCLEOTIDE SEQUENCE</scope>
    <source>
        <strain evidence="2">AT0</strain>
        <tissue evidence="2">Leaf</tissue>
    </source>
</reference>
<dbReference type="InterPro" id="IPR040338">
    <property type="entry name" value="At1g67623-like"/>
</dbReference>
<sequence length="120" mass="13985">MRSSIASIFINSITMMKRKRRYQEALELEPPAFSHFPNELATEILARLVSSSQIDYFNTKKCCKSFNKVGEDDYVYRHMSLGKLKHIAWERRNEVKKFYNTCKKSGHPEVLYEEGGVSLS</sequence>
<dbReference type="Pfam" id="PF00646">
    <property type="entry name" value="F-box"/>
    <property type="match status" value="1"/>
</dbReference>
<dbReference type="InterPro" id="IPR036047">
    <property type="entry name" value="F-box-like_dom_sf"/>
</dbReference>
<feature type="domain" description="F-box" evidence="1">
    <location>
        <begin position="33"/>
        <end position="77"/>
    </location>
</feature>
<accession>A0A978VU49</accession>
<dbReference type="PANTHER" id="PTHR33784">
    <property type="entry name" value="OS05G0482100 PROTEIN"/>
    <property type="match status" value="1"/>
</dbReference>
<comment type="caution">
    <text evidence="2">The sequence shown here is derived from an EMBL/GenBank/DDBJ whole genome shotgun (WGS) entry which is preliminary data.</text>
</comment>
<organism evidence="2 3">
    <name type="scientific">Ziziphus jujuba var. spinosa</name>
    <dbReference type="NCBI Taxonomy" id="714518"/>
    <lineage>
        <taxon>Eukaryota</taxon>
        <taxon>Viridiplantae</taxon>
        <taxon>Streptophyta</taxon>
        <taxon>Embryophyta</taxon>
        <taxon>Tracheophyta</taxon>
        <taxon>Spermatophyta</taxon>
        <taxon>Magnoliopsida</taxon>
        <taxon>eudicotyledons</taxon>
        <taxon>Gunneridae</taxon>
        <taxon>Pentapetalae</taxon>
        <taxon>rosids</taxon>
        <taxon>fabids</taxon>
        <taxon>Rosales</taxon>
        <taxon>Rhamnaceae</taxon>
        <taxon>Paliureae</taxon>
        <taxon>Ziziphus</taxon>
    </lineage>
</organism>
<name>A0A978VU49_ZIZJJ</name>
<dbReference type="PANTHER" id="PTHR33784:SF10">
    <property type="entry name" value="F-BOX PROTEIN"/>
    <property type="match status" value="1"/>
</dbReference>
<evidence type="ECO:0000313" key="2">
    <source>
        <dbReference type="EMBL" id="KAH7542344.1"/>
    </source>
</evidence>
<protein>
    <recommendedName>
        <fullName evidence="1">F-box domain-containing protein</fullName>
    </recommendedName>
</protein>
<evidence type="ECO:0000259" key="1">
    <source>
        <dbReference type="Pfam" id="PF00646"/>
    </source>
</evidence>
<gene>
    <name evidence="2" type="ORF">FEM48_Zijuj02G0063500</name>
</gene>
<proteinExistence type="predicted"/>